<gene>
    <name evidence="5" type="ORF">EOE48_25105</name>
</gene>
<dbReference type="Pfam" id="PF01047">
    <property type="entry name" value="MarR"/>
    <property type="match status" value="1"/>
</dbReference>
<dbReference type="OrthoDB" id="7063965at2"/>
<evidence type="ECO:0000256" key="3">
    <source>
        <dbReference type="ARBA" id="ARBA00023163"/>
    </source>
</evidence>
<keyword evidence="1" id="KW-0805">Transcription regulation</keyword>
<dbReference type="GO" id="GO:0006950">
    <property type="term" value="P:response to stress"/>
    <property type="evidence" value="ECO:0007669"/>
    <property type="project" value="TreeGrafter"/>
</dbReference>
<dbReference type="EMBL" id="SACP01000037">
    <property type="protein sequence ID" value="RVU14013.1"/>
    <property type="molecule type" value="Genomic_DNA"/>
</dbReference>
<dbReference type="RefSeq" id="WP_127733621.1">
    <property type="nucleotide sequence ID" value="NZ_SACP01000037.1"/>
</dbReference>
<dbReference type="SUPFAM" id="SSF46785">
    <property type="entry name" value="Winged helix' DNA-binding domain"/>
    <property type="match status" value="1"/>
</dbReference>
<dbReference type="Proteomes" id="UP000286997">
    <property type="component" value="Unassembled WGS sequence"/>
</dbReference>
<dbReference type="InterPro" id="IPR039422">
    <property type="entry name" value="MarR/SlyA-like"/>
</dbReference>
<dbReference type="InterPro" id="IPR036390">
    <property type="entry name" value="WH_DNA-bd_sf"/>
</dbReference>
<dbReference type="InterPro" id="IPR000835">
    <property type="entry name" value="HTH_MarR-typ"/>
</dbReference>
<evidence type="ECO:0000256" key="2">
    <source>
        <dbReference type="ARBA" id="ARBA00023125"/>
    </source>
</evidence>
<evidence type="ECO:0000313" key="6">
    <source>
        <dbReference type="Proteomes" id="UP000286997"/>
    </source>
</evidence>
<keyword evidence="2" id="KW-0238">DNA-binding</keyword>
<dbReference type="PROSITE" id="PS01117">
    <property type="entry name" value="HTH_MARR_1"/>
    <property type="match status" value="1"/>
</dbReference>
<feature type="domain" description="HTH marR-type" evidence="4">
    <location>
        <begin position="1"/>
        <end position="158"/>
    </location>
</feature>
<dbReference type="PRINTS" id="PR00598">
    <property type="entry name" value="HTHMARR"/>
</dbReference>
<dbReference type="PANTHER" id="PTHR33164">
    <property type="entry name" value="TRANSCRIPTIONAL REGULATOR, MARR FAMILY"/>
    <property type="match status" value="1"/>
</dbReference>
<dbReference type="PANTHER" id="PTHR33164:SF43">
    <property type="entry name" value="HTH-TYPE TRANSCRIPTIONAL REPRESSOR YETL"/>
    <property type="match status" value="1"/>
</dbReference>
<dbReference type="Gene3D" id="1.10.10.10">
    <property type="entry name" value="Winged helix-like DNA-binding domain superfamily/Winged helix DNA-binding domain"/>
    <property type="match status" value="1"/>
</dbReference>
<dbReference type="InterPro" id="IPR023187">
    <property type="entry name" value="Tscrpt_reg_MarR-type_CS"/>
</dbReference>
<keyword evidence="3" id="KW-0804">Transcription</keyword>
<sequence length="168" mass="18130">MISLDQKYRLLLEHLTETGPAGRQRMRLCFEALALAAAIDRDGAARLGRHGLSEGRFVLLVVLLDAPDGLSPHALAEAAGVTRATVTGLLDGLEGGGWIRRDAHADDRRRLTVRLTPDGAARARRLRAEHGRWLATLVDGLSDDERQTLSRLLGRVFAGTAAGRGRPG</sequence>
<comment type="caution">
    <text evidence="5">The sequence shown here is derived from an EMBL/GenBank/DDBJ whole genome shotgun (WGS) entry which is preliminary data.</text>
</comment>
<evidence type="ECO:0000259" key="4">
    <source>
        <dbReference type="PROSITE" id="PS50995"/>
    </source>
</evidence>
<evidence type="ECO:0000256" key="1">
    <source>
        <dbReference type="ARBA" id="ARBA00023015"/>
    </source>
</evidence>
<dbReference type="InterPro" id="IPR036388">
    <property type="entry name" value="WH-like_DNA-bd_sf"/>
</dbReference>
<proteinExistence type="predicted"/>
<dbReference type="GO" id="GO:0003677">
    <property type="term" value="F:DNA binding"/>
    <property type="evidence" value="ECO:0007669"/>
    <property type="project" value="UniProtKB-KW"/>
</dbReference>
<name>A0A437NVH3_9HYPH</name>
<dbReference type="SMART" id="SM00347">
    <property type="entry name" value="HTH_MARR"/>
    <property type="match status" value="1"/>
</dbReference>
<dbReference type="AlphaFoldDB" id="A0A437NVH3"/>
<dbReference type="GO" id="GO:0003700">
    <property type="term" value="F:DNA-binding transcription factor activity"/>
    <property type="evidence" value="ECO:0007669"/>
    <property type="project" value="InterPro"/>
</dbReference>
<accession>A0A437NVH3</accession>
<protein>
    <submittedName>
        <fullName evidence="5">MarR family transcriptional regulator</fullName>
    </submittedName>
</protein>
<dbReference type="PROSITE" id="PS50995">
    <property type="entry name" value="HTH_MARR_2"/>
    <property type="match status" value="1"/>
</dbReference>
<reference evidence="5 6" key="1">
    <citation type="submission" date="2019-01" db="EMBL/GenBank/DDBJ databases">
        <authorList>
            <person name="Chen W.-M."/>
        </authorList>
    </citation>
    <scope>NUCLEOTIDE SEQUENCE [LARGE SCALE GENOMIC DNA]</scope>
    <source>
        <strain evidence="5 6">TER-1</strain>
    </source>
</reference>
<evidence type="ECO:0000313" key="5">
    <source>
        <dbReference type="EMBL" id="RVU14013.1"/>
    </source>
</evidence>
<keyword evidence="6" id="KW-1185">Reference proteome</keyword>
<organism evidence="5 6">
    <name type="scientific">Methylobacterium oryzihabitans</name>
    <dbReference type="NCBI Taxonomy" id="2499852"/>
    <lineage>
        <taxon>Bacteria</taxon>
        <taxon>Pseudomonadati</taxon>
        <taxon>Pseudomonadota</taxon>
        <taxon>Alphaproteobacteria</taxon>
        <taxon>Hyphomicrobiales</taxon>
        <taxon>Methylobacteriaceae</taxon>
        <taxon>Methylobacterium</taxon>
    </lineage>
</organism>